<dbReference type="InterPro" id="IPR000120">
    <property type="entry name" value="Amidase"/>
</dbReference>
<dbReference type="SUPFAM" id="SSF75304">
    <property type="entry name" value="Amidase signature (AS) enzymes"/>
    <property type="match status" value="1"/>
</dbReference>
<comment type="caution">
    <text evidence="2">The sequence shown here is derived from an EMBL/GenBank/DDBJ whole genome shotgun (WGS) entry which is preliminary data.</text>
</comment>
<protein>
    <submittedName>
        <fullName evidence="2">Amidase family protein</fullName>
    </submittedName>
</protein>
<organism evidence="2 3">
    <name type="scientific">Marinimicrococcus flavescens</name>
    <dbReference type="NCBI Taxonomy" id="3031815"/>
    <lineage>
        <taxon>Bacteria</taxon>
        <taxon>Pseudomonadati</taxon>
        <taxon>Pseudomonadota</taxon>
        <taxon>Alphaproteobacteria</taxon>
        <taxon>Geminicoccales</taxon>
        <taxon>Geminicoccaceae</taxon>
        <taxon>Marinimicrococcus</taxon>
    </lineage>
</organism>
<dbReference type="Pfam" id="PF01425">
    <property type="entry name" value="Amidase"/>
    <property type="match status" value="1"/>
</dbReference>
<dbReference type="GO" id="GO:0003824">
    <property type="term" value="F:catalytic activity"/>
    <property type="evidence" value="ECO:0007669"/>
    <property type="project" value="InterPro"/>
</dbReference>
<sequence>MNELIRMSAREAVRRLEAGEVTPLQLIDAAVARIEEVEPVLNAVPTLCVERARTQAKRIMAGEITPTGDGRGWLAGLPVVIKDLNEVEGVRTTHGSPIFADHVPTSSGYEVERLEAHGAVILGKSNTPEFGAGAQTFNEVFGVTRNPWNTALTCGGSSGGAAVALAAGEIWLANGSDLGGSLRTPAGYCSVVGLRPSPGRVPHGPGGNPFGTLSVEGPMGRDVRDVALLLDAQAGHDPRDPLSYPAPARPYAETVEDRPTLRRVAYSADLGGITPVDPEVAAICRAAAERFAGLGVEVIENSCPDLDKAVDVFNVLRAENFVISRAPLLEKHRDKLKPEVIWNIERGLELSAGDIGRAERDRAAMQRSMAAFLDEHDLLLCPTSIVPPFPVEQRYIEELHGHRFPSYIDWVSITFAITVTGCPVLSLPCGFTSTGLPVGLQLVGKPRDEAGLLAAAAMLEDALGIARQVPLDPRRPG</sequence>
<dbReference type="Proteomes" id="UP001301140">
    <property type="component" value="Unassembled WGS sequence"/>
</dbReference>
<dbReference type="PANTHER" id="PTHR11895:SF76">
    <property type="entry name" value="INDOLEACETAMIDE HYDROLASE"/>
    <property type="match status" value="1"/>
</dbReference>
<dbReference type="InterPro" id="IPR036928">
    <property type="entry name" value="AS_sf"/>
</dbReference>
<reference evidence="2 3" key="1">
    <citation type="submission" date="2023-03" db="EMBL/GenBank/DDBJ databases">
        <title>YIM 152171 draft genome.</title>
        <authorList>
            <person name="Yang Z."/>
        </authorList>
    </citation>
    <scope>NUCLEOTIDE SEQUENCE [LARGE SCALE GENOMIC DNA]</scope>
    <source>
        <strain evidence="2 3">YIM 152171</strain>
    </source>
</reference>
<keyword evidence="3" id="KW-1185">Reference proteome</keyword>
<proteinExistence type="predicted"/>
<name>A0AAP4D7K0_9PROT</name>
<dbReference type="PROSITE" id="PS00571">
    <property type="entry name" value="AMIDASES"/>
    <property type="match status" value="1"/>
</dbReference>
<dbReference type="InterPro" id="IPR020556">
    <property type="entry name" value="Amidase_CS"/>
</dbReference>
<feature type="domain" description="Amidase" evidence="1">
    <location>
        <begin position="26"/>
        <end position="453"/>
    </location>
</feature>
<dbReference type="InterPro" id="IPR023631">
    <property type="entry name" value="Amidase_dom"/>
</dbReference>
<gene>
    <name evidence="2" type="ORF">PZ740_13120</name>
</gene>
<evidence type="ECO:0000313" key="3">
    <source>
        <dbReference type="Proteomes" id="UP001301140"/>
    </source>
</evidence>
<dbReference type="AlphaFoldDB" id="A0AAP4D7K0"/>
<dbReference type="Gene3D" id="3.90.1300.10">
    <property type="entry name" value="Amidase signature (AS) domain"/>
    <property type="match status" value="1"/>
</dbReference>
<evidence type="ECO:0000313" key="2">
    <source>
        <dbReference type="EMBL" id="MDF1587321.1"/>
    </source>
</evidence>
<dbReference type="EMBL" id="JARGEQ010000126">
    <property type="protein sequence ID" value="MDF1587321.1"/>
    <property type="molecule type" value="Genomic_DNA"/>
</dbReference>
<dbReference type="PANTHER" id="PTHR11895">
    <property type="entry name" value="TRANSAMIDASE"/>
    <property type="match status" value="1"/>
</dbReference>
<evidence type="ECO:0000259" key="1">
    <source>
        <dbReference type="Pfam" id="PF01425"/>
    </source>
</evidence>
<accession>A0AAP4D7K0</accession>